<evidence type="ECO:0000313" key="5">
    <source>
        <dbReference type="EMBL" id="CAE0640616.1"/>
    </source>
</evidence>
<dbReference type="PANTHER" id="PTHR19375">
    <property type="entry name" value="HEAT SHOCK PROTEIN 70KDA"/>
    <property type="match status" value="1"/>
</dbReference>
<proteinExistence type="inferred from homology"/>
<dbReference type="Pfam" id="PF00012">
    <property type="entry name" value="HSP70"/>
    <property type="match status" value="1"/>
</dbReference>
<dbReference type="PRINTS" id="PR00301">
    <property type="entry name" value="HEATSHOCK70"/>
</dbReference>
<organism evidence="5">
    <name type="scientific">Heterosigma akashiwo</name>
    <name type="common">Chromophytic alga</name>
    <name type="synonym">Heterosigma carterae</name>
    <dbReference type="NCBI Taxonomy" id="2829"/>
    <lineage>
        <taxon>Eukaryota</taxon>
        <taxon>Sar</taxon>
        <taxon>Stramenopiles</taxon>
        <taxon>Ochrophyta</taxon>
        <taxon>Raphidophyceae</taxon>
        <taxon>Chattonellales</taxon>
        <taxon>Chattonellaceae</taxon>
        <taxon>Heterosigma</taxon>
    </lineage>
</organism>
<name>A0A6V1TXM3_HETAK</name>
<evidence type="ECO:0000256" key="3">
    <source>
        <dbReference type="RuleBase" id="RU003322"/>
    </source>
</evidence>
<dbReference type="InterPro" id="IPR013126">
    <property type="entry name" value="Hsp_70_fam"/>
</dbReference>
<dbReference type="GO" id="GO:0005524">
    <property type="term" value="F:ATP binding"/>
    <property type="evidence" value="ECO:0007669"/>
    <property type="project" value="UniProtKB-KW"/>
</dbReference>
<dbReference type="GO" id="GO:0140662">
    <property type="term" value="F:ATP-dependent protein folding chaperone"/>
    <property type="evidence" value="ECO:0007669"/>
    <property type="project" value="InterPro"/>
</dbReference>
<dbReference type="SUPFAM" id="SSF53067">
    <property type="entry name" value="Actin-like ATPase domain"/>
    <property type="match status" value="2"/>
</dbReference>
<evidence type="ECO:0000256" key="1">
    <source>
        <dbReference type="ARBA" id="ARBA00022741"/>
    </source>
</evidence>
<keyword evidence="1 3" id="KW-0547">Nucleotide-binding</keyword>
<protein>
    <submittedName>
        <fullName evidence="5">Uncharacterized protein</fullName>
    </submittedName>
</protein>
<dbReference type="AlphaFoldDB" id="A0A6V1TXM3"/>
<dbReference type="Gene3D" id="3.30.30.30">
    <property type="match status" value="1"/>
</dbReference>
<keyword evidence="2 3" id="KW-0067">ATP-binding</keyword>
<dbReference type="EMBL" id="HBIU01042972">
    <property type="protein sequence ID" value="CAE0640616.1"/>
    <property type="molecule type" value="Transcribed_RNA"/>
</dbReference>
<dbReference type="FunFam" id="3.90.640.10:FF:000003">
    <property type="entry name" value="Molecular chaperone DnaK"/>
    <property type="match status" value="1"/>
</dbReference>
<dbReference type="InterPro" id="IPR043129">
    <property type="entry name" value="ATPase_NBD"/>
</dbReference>
<gene>
    <name evidence="4" type="ORF">HAKA00212_LOCUS19436</name>
    <name evidence="5" type="ORF">HAKA00212_LOCUS19437</name>
</gene>
<comment type="similarity">
    <text evidence="3">Belongs to the heat shock protein 70 family.</text>
</comment>
<evidence type="ECO:0000313" key="4">
    <source>
        <dbReference type="EMBL" id="CAE0640615.1"/>
    </source>
</evidence>
<dbReference type="Gene3D" id="3.90.640.10">
    <property type="entry name" value="Actin, Chain A, domain 4"/>
    <property type="match status" value="1"/>
</dbReference>
<sequence>MDRVQTSIGIDLGNTNSRVGAWQTSSSGENLISVISDEEGQLATPSFVSFAGEVVLIGHEARRQRVHPHSETTDTVFDIQRLIGWGLGEVENWKRSPPPFKIVQKPEGNHPMVQVELNGKPKYYYNAEELSGMILSKLKVSAEQQTGKSLQHAVFTVPYHFDEPQRQVIRDAAAIAGIQVQRLLSKPTAVAIGSGWLDYRGPEKNLLVVMIGGTAMNTALVTVEDGLFEIKGAARNTNVSGEGLDNLIAEHCLAAFQQQQHLPESKEWVELVDDLSRQRLLAACERAKCALSSSYSAKVQVARVFGGRDLNVQVTRRQLEALLTRESLLGPVNRALRAARVSKSGIDQVILAGGSVKVPIVEELLRDFFEGQEGLDWHVERPEQAAVEGATIYAAFLEGRKRRQEEAGQFLAKYSYQKPACKKAARFEPAILIGNTANRLATQSALKRVDLDGAKRRSLETIFHIASNATPDTTGLVCNDDNNQYYALTPGIPALTGTLHSCVRAVAASHPAAKICKENNTFECIRSSTPASGPISVRKMMVATEQSPTEKKQEEDEGASAHELVIGKRKPQEHCCCLKKKKEKVKDVGTTVLEALENAEEKDEDNDAREALAVLAVQVLCALEDEEALAPSLTPVAATRLHPELRRELNSRARAALAGLVLLRRPQTGAAEVWAQAEALEAAAGPALAKLPPVGAARVAAERRKRAAGARAALRRRSAQGGPRWGGDHWVWGHRRSWDGLYRAFYAAQKEG</sequence>
<evidence type="ECO:0000256" key="2">
    <source>
        <dbReference type="ARBA" id="ARBA00022840"/>
    </source>
</evidence>
<accession>A0A6V1TXM3</accession>
<reference evidence="5" key="1">
    <citation type="submission" date="2021-01" db="EMBL/GenBank/DDBJ databases">
        <authorList>
            <person name="Corre E."/>
            <person name="Pelletier E."/>
            <person name="Niang G."/>
            <person name="Scheremetjew M."/>
            <person name="Finn R."/>
            <person name="Kale V."/>
            <person name="Holt S."/>
            <person name="Cochrane G."/>
            <person name="Meng A."/>
            <person name="Brown T."/>
            <person name="Cohen L."/>
        </authorList>
    </citation>
    <scope>NUCLEOTIDE SEQUENCE</scope>
    <source>
        <strain evidence="5">CCMP3107</strain>
    </source>
</reference>
<dbReference type="EMBL" id="HBIU01042971">
    <property type="protein sequence ID" value="CAE0640615.1"/>
    <property type="molecule type" value="Transcribed_RNA"/>
</dbReference>
<dbReference type="Gene3D" id="3.30.420.40">
    <property type="match status" value="2"/>
</dbReference>